<dbReference type="SUPFAM" id="SSF82771">
    <property type="entry name" value="GIY-YIG endonuclease"/>
    <property type="match status" value="1"/>
</dbReference>
<dbReference type="Pfam" id="PF01541">
    <property type="entry name" value="GIY-YIG"/>
    <property type="match status" value="1"/>
</dbReference>
<dbReference type="Gene3D" id="3.40.1440.10">
    <property type="entry name" value="GIY-YIG endonuclease"/>
    <property type="match status" value="1"/>
</dbReference>
<name>A0A176YPM6_9BRAD</name>
<dbReference type="SMART" id="SM00465">
    <property type="entry name" value="GIYc"/>
    <property type="match status" value="1"/>
</dbReference>
<dbReference type="Proteomes" id="UP000076959">
    <property type="component" value="Unassembled WGS sequence"/>
</dbReference>
<dbReference type="InterPro" id="IPR050190">
    <property type="entry name" value="UPF0213_domain"/>
</dbReference>
<feature type="domain" description="GIY-YIG" evidence="2">
    <location>
        <begin position="1"/>
        <end position="77"/>
    </location>
</feature>
<dbReference type="RefSeq" id="WP_063701690.1">
    <property type="nucleotide sequence ID" value="NZ_LUUB01000063.1"/>
</dbReference>
<gene>
    <name evidence="3" type="ORF">AYJ54_15985</name>
</gene>
<comment type="similarity">
    <text evidence="1">Belongs to the UPF0213 family.</text>
</comment>
<evidence type="ECO:0000313" key="3">
    <source>
        <dbReference type="EMBL" id="OAF08230.1"/>
    </source>
</evidence>
<dbReference type="InterPro" id="IPR035901">
    <property type="entry name" value="GIY-YIG_endonuc_sf"/>
</dbReference>
<evidence type="ECO:0000256" key="1">
    <source>
        <dbReference type="ARBA" id="ARBA00007435"/>
    </source>
</evidence>
<dbReference type="PANTHER" id="PTHR34477:SF5">
    <property type="entry name" value="BSL5627 PROTEIN"/>
    <property type="match status" value="1"/>
</dbReference>
<dbReference type="PANTHER" id="PTHR34477">
    <property type="entry name" value="UPF0213 PROTEIN YHBQ"/>
    <property type="match status" value="1"/>
</dbReference>
<dbReference type="EMBL" id="LUUB01000063">
    <property type="protein sequence ID" value="OAF08230.1"/>
    <property type="molecule type" value="Genomic_DNA"/>
</dbReference>
<dbReference type="InterPro" id="IPR000305">
    <property type="entry name" value="GIY-YIG_endonuc"/>
</dbReference>
<dbReference type="AlphaFoldDB" id="A0A176YPM6"/>
<proteinExistence type="inferred from homology"/>
<organism evidence="3 4">
    <name type="scientific">Bradyrhizobium centrolobii</name>
    <dbReference type="NCBI Taxonomy" id="1505087"/>
    <lineage>
        <taxon>Bacteria</taxon>
        <taxon>Pseudomonadati</taxon>
        <taxon>Pseudomonadota</taxon>
        <taxon>Alphaproteobacteria</taxon>
        <taxon>Hyphomicrobiales</taxon>
        <taxon>Nitrobacteraceae</taxon>
        <taxon>Bradyrhizobium</taxon>
    </lineage>
</organism>
<dbReference type="OrthoDB" id="287318at2"/>
<protein>
    <submittedName>
        <fullName evidence="3">Excinuclease ABC subunit C</fullName>
    </submittedName>
</protein>
<comment type="caution">
    <text evidence="3">The sequence shown here is derived from an EMBL/GenBank/DDBJ whole genome shotgun (WGS) entry which is preliminary data.</text>
</comment>
<dbReference type="PROSITE" id="PS50164">
    <property type="entry name" value="GIY_YIG"/>
    <property type="match status" value="1"/>
</dbReference>
<evidence type="ECO:0000259" key="2">
    <source>
        <dbReference type="PROSITE" id="PS50164"/>
    </source>
</evidence>
<evidence type="ECO:0000313" key="4">
    <source>
        <dbReference type="Proteomes" id="UP000076959"/>
    </source>
</evidence>
<dbReference type="STRING" id="1505087.AYJ54_15985"/>
<reference evidence="3 4" key="1">
    <citation type="submission" date="2016-03" db="EMBL/GenBank/DDBJ databases">
        <title>Draft Genome Sequence of the Strain BR 10245 (Bradyrhizobium sp.) isolated from nodules of Centrolobium paraense.</title>
        <authorList>
            <person name="Simoes-Araujo J.L.Sr."/>
            <person name="Barauna A.C."/>
            <person name="Silva K."/>
            <person name="Zilli J.E."/>
        </authorList>
    </citation>
    <scope>NUCLEOTIDE SEQUENCE [LARGE SCALE GENOMIC DNA]</scope>
    <source>
        <strain evidence="3 4">BR 10245</strain>
    </source>
</reference>
<keyword evidence="4" id="KW-1185">Reference proteome</keyword>
<accession>A0A176YPM6</accession>
<sequence length="95" mass="11243">MTYWVYILASKPGGTLYIGVTNNLVRRVYEHREGLAEGFTKRYGVKTLVYFEAHETIAAALQPEKNIKHWSREWKIDLIVKSNPEWRDLYDEIVR</sequence>
<dbReference type="CDD" id="cd10448">
    <property type="entry name" value="GIY-YIG_unchar_3"/>
    <property type="match status" value="1"/>
</dbReference>